<dbReference type="Pfam" id="PF00929">
    <property type="entry name" value="RNase_T"/>
    <property type="match status" value="1"/>
</dbReference>
<evidence type="ECO:0000256" key="1">
    <source>
        <dbReference type="ARBA" id="ARBA00025483"/>
    </source>
</evidence>
<reference evidence="5" key="2">
    <citation type="submission" date="2020-09" db="EMBL/GenBank/DDBJ databases">
        <authorList>
            <person name="Sun Q."/>
            <person name="Zhou Y."/>
        </authorList>
    </citation>
    <scope>NUCLEOTIDE SEQUENCE</scope>
    <source>
        <strain evidence="5">CGMCC 1.15493</strain>
    </source>
</reference>
<dbReference type="CDD" id="cd06127">
    <property type="entry name" value="DEDDh"/>
    <property type="match status" value="1"/>
</dbReference>
<dbReference type="GO" id="GO:0008408">
    <property type="term" value="F:3'-5' exonuclease activity"/>
    <property type="evidence" value="ECO:0007669"/>
    <property type="project" value="TreeGrafter"/>
</dbReference>
<comment type="caution">
    <text evidence="5">The sequence shown here is derived from an EMBL/GenBank/DDBJ whole genome shotgun (WGS) entry which is preliminary data.</text>
</comment>
<evidence type="ECO:0000313" key="6">
    <source>
        <dbReference type="Proteomes" id="UP000613160"/>
    </source>
</evidence>
<dbReference type="FunFam" id="3.30.420.10:FF:000045">
    <property type="entry name" value="3'-5' exonuclease DinG"/>
    <property type="match status" value="1"/>
</dbReference>
<organism evidence="5 6">
    <name type="scientific">Aureimonas glaciei</name>
    <dbReference type="NCBI Taxonomy" id="1776957"/>
    <lineage>
        <taxon>Bacteria</taxon>
        <taxon>Pseudomonadati</taxon>
        <taxon>Pseudomonadota</taxon>
        <taxon>Alphaproteobacteria</taxon>
        <taxon>Hyphomicrobiales</taxon>
        <taxon>Aurantimonadaceae</taxon>
        <taxon>Aureimonas</taxon>
    </lineage>
</organism>
<evidence type="ECO:0000313" key="5">
    <source>
        <dbReference type="EMBL" id="GGD21696.1"/>
    </source>
</evidence>
<dbReference type="PANTHER" id="PTHR30231:SF37">
    <property type="entry name" value="EXODEOXYRIBONUCLEASE 10"/>
    <property type="match status" value="1"/>
</dbReference>
<dbReference type="RefSeq" id="WP_373289579.1">
    <property type="nucleotide sequence ID" value="NZ_BMJJ01000005.1"/>
</dbReference>
<dbReference type="Proteomes" id="UP000613160">
    <property type="component" value="Unassembled WGS sequence"/>
</dbReference>
<reference evidence="5" key="1">
    <citation type="journal article" date="2014" name="Int. J. Syst. Evol. Microbiol.">
        <title>Complete genome sequence of Corynebacterium casei LMG S-19264T (=DSM 44701T), isolated from a smear-ripened cheese.</title>
        <authorList>
            <consortium name="US DOE Joint Genome Institute (JGI-PGF)"/>
            <person name="Walter F."/>
            <person name="Albersmeier A."/>
            <person name="Kalinowski J."/>
            <person name="Ruckert C."/>
        </authorList>
    </citation>
    <scope>NUCLEOTIDE SEQUENCE</scope>
    <source>
        <strain evidence="5">CGMCC 1.15493</strain>
    </source>
</reference>
<dbReference type="SMART" id="SM00479">
    <property type="entry name" value="EXOIII"/>
    <property type="match status" value="1"/>
</dbReference>
<dbReference type="AlphaFoldDB" id="A0A916XYI3"/>
<feature type="domain" description="Exonuclease" evidence="4">
    <location>
        <begin position="60"/>
        <end position="222"/>
    </location>
</feature>
<accession>A0A916XYI3</accession>
<dbReference type="EMBL" id="BMJJ01000005">
    <property type="protein sequence ID" value="GGD21696.1"/>
    <property type="molecule type" value="Genomic_DNA"/>
</dbReference>
<dbReference type="InterPro" id="IPR036397">
    <property type="entry name" value="RNaseH_sf"/>
</dbReference>
<protein>
    <submittedName>
        <fullName evidence="5">DNA polymerase III subunit epsilon</fullName>
    </submittedName>
</protein>
<proteinExistence type="predicted"/>
<dbReference type="GO" id="GO:0005829">
    <property type="term" value="C:cytosol"/>
    <property type="evidence" value="ECO:0007669"/>
    <property type="project" value="TreeGrafter"/>
</dbReference>
<keyword evidence="6" id="KW-1185">Reference proteome</keyword>
<dbReference type="PANTHER" id="PTHR30231">
    <property type="entry name" value="DNA POLYMERASE III SUBUNIT EPSILON"/>
    <property type="match status" value="1"/>
</dbReference>
<dbReference type="Gene3D" id="3.30.420.10">
    <property type="entry name" value="Ribonuclease H-like superfamily/Ribonuclease H"/>
    <property type="match status" value="1"/>
</dbReference>
<evidence type="ECO:0000259" key="4">
    <source>
        <dbReference type="SMART" id="SM00479"/>
    </source>
</evidence>
<name>A0A916XYI3_9HYPH</name>
<dbReference type="GO" id="GO:0045004">
    <property type="term" value="P:DNA replication proofreading"/>
    <property type="evidence" value="ECO:0007669"/>
    <property type="project" value="TreeGrafter"/>
</dbReference>
<dbReference type="NCBIfam" id="NF006615">
    <property type="entry name" value="PRK09182.1"/>
    <property type="match status" value="1"/>
</dbReference>
<dbReference type="InterPro" id="IPR013520">
    <property type="entry name" value="Ribonucl_H"/>
</dbReference>
<comment type="function">
    <text evidence="1">DNA polymerase III is a complex, multichain enzyme responsible for most of the replicative synthesis in bacteria. The epsilon subunit contain the editing function and is a proofreading 3'-5' exonuclease.</text>
</comment>
<dbReference type="InterPro" id="IPR012337">
    <property type="entry name" value="RNaseH-like_sf"/>
</dbReference>
<evidence type="ECO:0000256" key="2">
    <source>
        <dbReference type="ARBA" id="ARBA00026073"/>
    </source>
</evidence>
<feature type="region of interest" description="Disordered" evidence="3">
    <location>
        <begin position="1"/>
        <end position="26"/>
    </location>
</feature>
<comment type="subunit">
    <text evidence="2">DNA polymerase III contains a core (composed of alpha, epsilon and theta chains) that associates with a tau subunit. This core dimerizes to form the POLIII' complex. PolIII' associates with the gamma complex (composed of gamma, delta, delta', psi and chi chains) and with the beta chain to form the complete DNA polymerase III complex.</text>
</comment>
<gene>
    <name evidence="5" type="ORF">GCM10011335_25780</name>
</gene>
<evidence type="ECO:0000256" key="3">
    <source>
        <dbReference type="SAM" id="MobiDB-lite"/>
    </source>
</evidence>
<dbReference type="GO" id="GO:0003676">
    <property type="term" value="F:nucleic acid binding"/>
    <property type="evidence" value="ECO:0007669"/>
    <property type="project" value="InterPro"/>
</dbReference>
<dbReference type="SUPFAM" id="SSF53098">
    <property type="entry name" value="Ribonuclease H-like"/>
    <property type="match status" value="1"/>
</dbReference>
<sequence>MSAARGPRQAVSTPNRQDEEDAAARRLEETGRFKILRSLVPRPVAARASAPPRAGERIGVILDTETTGLDPAKDEIIELGMVAFTYDAAGIGEVIGVFSALREPGQPISAEITRITGITDAMVAGQVLDLKAVAAFIAPADLVIAHNAGFDRPFCERLTGGFDVKPWACSVAEVDWSGRGFEGAKLGYIVGQCGWFHQGHRAVDDCHALLEVLDRPSTAGRASAFSELVEKSARRRCRIWAEGSPFHTKDLLKARGYRWSDGSNGQLKSWWREVDEADFDAERAFLQTEVYQAPVDPFVQWMSAAERFKR</sequence>